<evidence type="ECO:0000313" key="3">
    <source>
        <dbReference type="EMBL" id="RDV01745.1"/>
    </source>
</evidence>
<name>A0A371B2D0_9SPHN</name>
<keyword evidence="4" id="KW-1185">Reference proteome</keyword>
<feature type="region of interest" description="Disordered" evidence="1">
    <location>
        <begin position="1"/>
        <end position="41"/>
    </location>
</feature>
<dbReference type="RefSeq" id="WP_147291770.1">
    <property type="nucleotide sequence ID" value="NZ_QRGP01000003.1"/>
</dbReference>
<dbReference type="OrthoDB" id="7873036at2"/>
<organism evidence="3 4">
    <name type="scientific">Sphingorhabdus pulchriflava</name>
    <dbReference type="NCBI Taxonomy" id="2292257"/>
    <lineage>
        <taxon>Bacteria</taxon>
        <taxon>Pseudomonadati</taxon>
        <taxon>Pseudomonadota</taxon>
        <taxon>Alphaproteobacteria</taxon>
        <taxon>Sphingomonadales</taxon>
        <taxon>Sphingomonadaceae</taxon>
        <taxon>Sphingorhabdus</taxon>
    </lineage>
</organism>
<dbReference type="AlphaFoldDB" id="A0A371B2D0"/>
<sequence length="261" mass="28933">MVDELEGNAPSGRSRTAKTKPVTAKAPPEKPRRKFEPPTITDDLTGKFLRVGNKLYRTSDDKTPIVRIAGDRLKTSNIDALPDIIRIAKANGWTSIKVGGGDKFKKAAYLAAAAQGLAVENYSPSKLVQAEADRLRERIVEREKRREGKKAGAKPPKTEDELSKLKTLSDRFLSQSHAENARDPDLRRAQSLVAQTISIARAKYPDDPVKASKEIEARRQEVAIRIAKGEKIAVVQVRNQQAHGVRDVTQEQALQRDGRSR</sequence>
<feature type="region of interest" description="Disordered" evidence="1">
    <location>
        <begin position="139"/>
        <end position="164"/>
    </location>
</feature>
<evidence type="ECO:0000259" key="2">
    <source>
        <dbReference type="Pfam" id="PF18821"/>
    </source>
</evidence>
<feature type="compositionally biased region" description="Basic and acidic residues" evidence="1">
    <location>
        <begin position="244"/>
        <end position="261"/>
    </location>
</feature>
<feature type="domain" description="Large polyvalent protein-associated" evidence="2">
    <location>
        <begin position="44"/>
        <end position="133"/>
    </location>
</feature>
<gene>
    <name evidence="3" type="ORF">DXH95_15835</name>
</gene>
<dbReference type="InterPro" id="IPR040677">
    <property type="entry name" value="LPD7"/>
</dbReference>
<evidence type="ECO:0000313" key="4">
    <source>
        <dbReference type="Proteomes" id="UP000263833"/>
    </source>
</evidence>
<comment type="caution">
    <text evidence="3">The sequence shown here is derived from an EMBL/GenBank/DDBJ whole genome shotgun (WGS) entry which is preliminary data.</text>
</comment>
<accession>A0A371B2D0</accession>
<evidence type="ECO:0000256" key="1">
    <source>
        <dbReference type="SAM" id="MobiDB-lite"/>
    </source>
</evidence>
<dbReference type="Pfam" id="PF18821">
    <property type="entry name" value="LPD7"/>
    <property type="match status" value="1"/>
</dbReference>
<feature type="compositionally biased region" description="Basic and acidic residues" evidence="1">
    <location>
        <begin position="27"/>
        <end position="36"/>
    </location>
</feature>
<reference evidence="4" key="1">
    <citation type="submission" date="2018-08" db="EMBL/GenBank/DDBJ databases">
        <authorList>
            <person name="Kim S.-J."/>
            <person name="Jung G.-Y."/>
        </authorList>
    </citation>
    <scope>NUCLEOTIDE SEQUENCE [LARGE SCALE GENOMIC DNA]</scope>
    <source>
        <strain evidence="4">GY_G</strain>
    </source>
</reference>
<dbReference type="EMBL" id="QRGP01000003">
    <property type="protein sequence ID" value="RDV01745.1"/>
    <property type="molecule type" value="Genomic_DNA"/>
</dbReference>
<protein>
    <submittedName>
        <fullName evidence="3">DNA primase</fullName>
    </submittedName>
</protein>
<dbReference type="Proteomes" id="UP000263833">
    <property type="component" value="Unassembled WGS sequence"/>
</dbReference>
<feature type="region of interest" description="Disordered" evidence="1">
    <location>
        <begin position="239"/>
        <end position="261"/>
    </location>
</feature>
<proteinExistence type="predicted"/>